<dbReference type="Proteomes" id="UP001339167">
    <property type="component" value="Unassembled WGS sequence"/>
</dbReference>
<dbReference type="EMBL" id="JAUGZK010000051">
    <property type="protein sequence ID" value="MEE2026145.1"/>
    <property type="molecule type" value="Genomic_DNA"/>
</dbReference>
<dbReference type="RefSeq" id="WP_330089433.1">
    <property type="nucleotide sequence ID" value="NZ_JAUGZK010000051.1"/>
</dbReference>
<protein>
    <submittedName>
        <fullName evidence="1">Uncharacterized protein</fullName>
    </submittedName>
</protein>
<accession>A0ABU7JKD9</accession>
<gene>
    <name evidence="1" type="ORF">QWF21_18090</name>
</gene>
<comment type="caution">
    <text evidence="1">The sequence shown here is derived from an EMBL/GenBank/DDBJ whole genome shotgun (WGS) entry which is preliminary data.</text>
</comment>
<organism evidence="1 2">
    <name type="scientific">Alkalimonas mucilaginosa</name>
    <dbReference type="NCBI Taxonomy" id="3057676"/>
    <lineage>
        <taxon>Bacteria</taxon>
        <taxon>Pseudomonadati</taxon>
        <taxon>Pseudomonadota</taxon>
        <taxon>Gammaproteobacteria</taxon>
        <taxon>Alkalimonas</taxon>
    </lineage>
</organism>
<keyword evidence="2" id="KW-1185">Reference proteome</keyword>
<evidence type="ECO:0000313" key="1">
    <source>
        <dbReference type="EMBL" id="MEE2026145.1"/>
    </source>
</evidence>
<feature type="non-terminal residue" evidence="1">
    <location>
        <position position="1"/>
    </location>
</feature>
<proteinExistence type="predicted"/>
<evidence type="ECO:0000313" key="2">
    <source>
        <dbReference type="Proteomes" id="UP001339167"/>
    </source>
</evidence>
<name>A0ABU7JKD9_9GAMM</name>
<reference evidence="1 2" key="1">
    <citation type="submission" date="2023-06" db="EMBL/GenBank/DDBJ databases">
        <title>Alkalimonas sp., MEB004 an alkaliphilic bacterium isolated from Lonar Lake, India.</title>
        <authorList>
            <person name="Joshi A."/>
            <person name="Thite S."/>
        </authorList>
    </citation>
    <scope>NUCLEOTIDE SEQUENCE [LARGE SCALE GENOMIC DNA]</scope>
    <source>
        <strain evidence="1 2">MEB004</strain>
    </source>
</reference>
<sequence>DNSISGSMQVTSTDPDTILVNVDMLTGPDNLLEARHLASIVGHEIVHVYDINYRKQLGLAIDNRFRWQSEINATTWQVNHFAKLGIVSKEPFDSNYQFRRAVEQYRMKAMHCSMNPTAGDCL</sequence>